<reference evidence="2" key="1">
    <citation type="submission" date="2015-04" db="UniProtKB">
        <authorList>
            <consortium name="EnsemblPlants"/>
        </authorList>
    </citation>
    <scope>IDENTIFICATION</scope>
</reference>
<evidence type="ECO:0000313" key="2">
    <source>
        <dbReference type="EnsemblPlants" id="OGLUM12G04750.1"/>
    </source>
</evidence>
<dbReference type="Gramene" id="OGLUM12G04750.1">
    <property type="protein sequence ID" value="OGLUM12G04750.1"/>
    <property type="gene ID" value="OGLUM12G04750"/>
</dbReference>
<keyword evidence="3" id="KW-1185">Reference proteome</keyword>
<dbReference type="Proteomes" id="UP000026961">
    <property type="component" value="Chromosome 12"/>
</dbReference>
<dbReference type="STRING" id="40148.A0A0E0BPH1"/>
<keyword evidence="1" id="KW-0812">Transmembrane</keyword>
<dbReference type="PANTHER" id="PTHR46773:SF5">
    <property type="entry name" value="OS04G0487100 PROTEIN"/>
    <property type="match status" value="1"/>
</dbReference>
<dbReference type="PANTHER" id="PTHR46773">
    <property type="match status" value="1"/>
</dbReference>
<dbReference type="HOGENOM" id="CLU_2744111_0_0_1"/>
<dbReference type="InterPro" id="IPR053256">
    <property type="entry name" value="Kelch_repeat-containing"/>
</dbReference>
<feature type="transmembrane region" description="Helical" evidence="1">
    <location>
        <begin position="15"/>
        <end position="36"/>
    </location>
</feature>
<sequence length="71" mass="7971">MISIVAFLLESNVALHLNVLMFSICYIQIFMACAVANDELLVIGGQEEDFMAKPESPIFKCVRSGFDKDHF</sequence>
<dbReference type="eggNOG" id="KOG1072">
    <property type="taxonomic scope" value="Eukaryota"/>
</dbReference>
<name>A0A0E0BPH1_9ORYZ</name>
<evidence type="ECO:0000256" key="1">
    <source>
        <dbReference type="SAM" id="Phobius"/>
    </source>
</evidence>
<keyword evidence="1" id="KW-1133">Transmembrane helix</keyword>
<dbReference type="EnsemblPlants" id="OGLUM12G04750.1">
    <property type="protein sequence ID" value="OGLUM12G04750.1"/>
    <property type="gene ID" value="OGLUM12G04750"/>
</dbReference>
<accession>A0A0E0BPH1</accession>
<organism evidence="2">
    <name type="scientific">Oryza glumipatula</name>
    <dbReference type="NCBI Taxonomy" id="40148"/>
    <lineage>
        <taxon>Eukaryota</taxon>
        <taxon>Viridiplantae</taxon>
        <taxon>Streptophyta</taxon>
        <taxon>Embryophyta</taxon>
        <taxon>Tracheophyta</taxon>
        <taxon>Spermatophyta</taxon>
        <taxon>Magnoliopsida</taxon>
        <taxon>Liliopsida</taxon>
        <taxon>Poales</taxon>
        <taxon>Poaceae</taxon>
        <taxon>BOP clade</taxon>
        <taxon>Oryzoideae</taxon>
        <taxon>Oryzeae</taxon>
        <taxon>Oryzinae</taxon>
        <taxon>Oryza</taxon>
    </lineage>
</organism>
<evidence type="ECO:0000313" key="3">
    <source>
        <dbReference type="Proteomes" id="UP000026961"/>
    </source>
</evidence>
<dbReference type="AlphaFoldDB" id="A0A0E0BPH1"/>
<reference evidence="2" key="2">
    <citation type="submission" date="2018-05" db="EMBL/GenBank/DDBJ databases">
        <title>OgluRS3 (Oryza glumaepatula Reference Sequence Version 3).</title>
        <authorList>
            <person name="Zhang J."/>
            <person name="Kudrna D."/>
            <person name="Lee S."/>
            <person name="Talag J."/>
            <person name="Welchert J."/>
            <person name="Wing R.A."/>
        </authorList>
    </citation>
    <scope>NUCLEOTIDE SEQUENCE [LARGE SCALE GENOMIC DNA]</scope>
</reference>
<proteinExistence type="predicted"/>
<keyword evidence="1" id="KW-0472">Membrane</keyword>
<protein>
    <submittedName>
        <fullName evidence="2">Uncharacterized protein</fullName>
    </submittedName>
</protein>